<gene>
    <name evidence="2" type="ORF">GA0074695_3335</name>
</gene>
<feature type="transmembrane region" description="Helical" evidence="1">
    <location>
        <begin position="31"/>
        <end position="54"/>
    </location>
</feature>
<reference evidence="3" key="1">
    <citation type="submission" date="2016-06" db="EMBL/GenBank/DDBJ databases">
        <authorList>
            <person name="Varghese N."/>
            <person name="Submissions Spin"/>
        </authorList>
    </citation>
    <scope>NUCLEOTIDE SEQUENCE [LARGE SCALE GENOMIC DNA]</scope>
    <source>
        <strain evidence="3">DSM 43909</strain>
    </source>
</reference>
<keyword evidence="1" id="KW-0812">Transmembrane</keyword>
<evidence type="ECO:0000313" key="2">
    <source>
        <dbReference type="EMBL" id="SCF08183.1"/>
    </source>
</evidence>
<proteinExistence type="predicted"/>
<feature type="transmembrane region" description="Helical" evidence="1">
    <location>
        <begin position="60"/>
        <end position="83"/>
    </location>
</feature>
<accession>A0A1C4XIC4</accession>
<evidence type="ECO:0000256" key="1">
    <source>
        <dbReference type="SAM" id="Phobius"/>
    </source>
</evidence>
<protein>
    <recommendedName>
        <fullName evidence="4">Transglycosylase associated protein</fullName>
    </recommendedName>
</protein>
<keyword evidence="3" id="KW-1185">Reference proteome</keyword>
<organism evidence="2 3">
    <name type="scientific">Micromonospora viridifaciens</name>
    <dbReference type="NCBI Taxonomy" id="1881"/>
    <lineage>
        <taxon>Bacteria</taxon>
        <taxon>Bacillati</taxon>
        <taxon>Actinomycetota</taxon>
        <taxon>Actinomycetes</taxon>
        <taxon>Micromonosporales</taxon>
        <taxon>Micromonosporaceae</taxon>
        <taxon>Micromonospora</taxon>
    </lineage>
</organism>
<dbReference type="AlphaFoldDB" id="A0A1C4XIC4"/>
<evidence type="ECO:0008006" key="4">
    <source>
        <dbReference type="Google" id="ProtNLM"/>
    </source>
</evidence>
<keyword evidence="1" id="KW-1133">Transmembrane helix</keyword>
<name>A0A1C4XIC4_MICVI</name>
<dbReference type="RefSeq" id="WP_089007078.1">
    <property type="nucleotide sequence ID" value="NZ_LT607411.1"/>
</dbReference>
<dbReference type="Proteomes" id="UP000198242">
    <property type="component" value="Chromosome I"/>
</dbReference>
<dbReference type="EMBL" id="LT607411">
    <property type="protein sequence ID" value="SCF08183.1"/>
    <property type="molecule type" value="Genomic_DNA"/>
</dbReference>
<evidence type="ECO:0000313" key="3">
    <source>
        <dbReference type="Proteomes" id="UP000198242"/>
    </source>
</evidence>
<sequence>MTGSALLSALAIGLGVGIVGRLVLPGPKAAPVWLTVALGVAAAVLGSVTIRLIGVAVDQALPLLLAQVGFAVTAVVVGVLTAGRRGAEDVPRS</sequence>
<keyword evidence="1" id="KW-0472">Membrane</keyword>
<feature type="transmembrane region" description="Helical" evidence="1">
    <location>
        <begin position="6"/>
        <end position="24"/>
    </location>
</feature>